<organism evidence="7 8">
    <name type="scientific">Pelobates cultripes</name>
    <name type="common">Western spadefoot toad</name>
    <dbReference type="NCBI Taxonomy" id="61616"/>
    <lineage>
        <taxon>Eukaryota</taxon>
        <taxon>Metazoa</taxon>
        <taxon>Chordata</taxon>
        <taxon>Craniata</taxon>
        <taxon>Vertebrata</taxon>
        <taxon>Euteleostomi</taxon>
        <taxon>Amphibia</taxon>
        <taxon>Batrachia</taxon>
        <taxon>Anura</taxon>
        <taxon>Pelobatoidea</taxon>
        <taxon>Pelobatidae</taxon>
        <taxon>Pelobates</taxon>
    </lineage>
</organism>
<feature type="domain" description="THAP-type" evidence="6">
    <location>
        <begin position="1"/>
        <end position="91"/>
    </location>
</feature>
<keyword evidence="3" id="KW-0862">Zinc</keyword>
<dbReference type="InterPro" id="IPR006612">
    <property type="entry name" value="THAP_Znf"/>
</dbReference>
<sequence>MPKCLIKGCPSKTGGQTDAFLHMFPRNIKRITEWLQRTGHKLEDLPGFAEKVLEDKKGYKYRICSTHFPETVYTMKGSRKCLTEFAIPELNLEIQSNVKERIFSSRRKRPKINGSEAQTSTTTIMVDRGMNTEQLETRNVSTETDDQLGVDQSSNFTLIKHIKIESNDDYMVEGFKRGAPLVCTTHPAEEASQFKGFIIKSENEDEEQSQNFIPIKHIKQESNDEDYMVEGFHHVAPLTEKEDEDQSQNLTSIKHVKQEENYEDYMVEDVKRVAPLALNMKKRISRLPSALETKCSTSTCTEAYRSSS</sequence>
<accession>A0AAD1S5D8</accession>
<name>A0AAD1S5D8_PELCU</name>
<dbReference type="GO" id="GO:0003677">
    <property type="term" value="F:DNA binding"/>
    <property type="evidence" value="ECO:0007669"/>
    <property type="project" value="UniProtKB-UniRule"/>
</dbReference>
<evidence type="ECO:0000256" key="3">
    <source>
        <dbReference type="ARBA" id="ARBA00022833"/>
    </source>
</evidence>
<keyword evidence="2 5" id="KW-0863">Zinc-finger</keyword>
<dbReference type="EMBL" id="OW240916">
    <property type="protein sequence ID" value="CAH2292647.1"/>
    <property type="molecule type" value="Genomic_DNA"/>
</dbReference>
<evidence type="ECO:0000256" key="2">
    <source>
        <dbReference type="ARBA" id="ARBA00022771"/>
    </source>
</evidence>
<protein>
    <submittedName>
        <fullName evidence="7">Ankyrin repeat domain 49 isoform X1</fullName>
    </submittedName>
</protein>
<dbReference type="SUPFAM" id="SSF57716">
    <property type="entry name" value="Glucocorticoid receptor-like (DNA-binding domain)"/>
    <property type="match status" value="1"/>
</dbReference>
<keyword evidence="1" id="KW-0479">Metal-binding</keyword>
<dbReference type="PANTHER" id="PTHR28624:SF1">
    <property type="entry name" value="MITOCHONDRIAL POTASSIUM CHANNEL"/>
    <property type="match status" value="1"/>
</dbReference>
<evidence type="ECO:0000259" key="6">
    <source>
        <dbReference type="PROSITE" id="PS50950"/>
    </source>
</evidence>
<dbReference type="Pfam" id="PF05485">
    <property type="entry name" value="THAP"/>
    <property type="match status" value="1"/>
</dbReference>
<evidence type="ECO:0000256" key="4">
    <source>
        <dbReference type="ARBA" id="ARBA00023125"/>
    </source>
</evidence>
<dbReference type="SMART" id="SM00980">
    <property type="entry name" value="THAP"/>
    <property type="match status" value="1"/>
</dbReference>
<dbReference type="SMART" id="SM00692">
    <property type="entry name" value="DM3"/>
    <property type="match status" value="1"/>
</dbReference>
<dbReference type="PROSITE" id="PS50950">
    <property type="entry name" value="ZF_THAP"/>
    <property type="match status" value="1"/>
</dbReference>
<proteinExistence type="predicted"/>
<dbReference type="GO" id="GO:0008270">
    <property type="term" value="F:zinc ion binding"/>
    <property type="evidence" value="ECO:0007669"/>
    <property type="project" value="UniProtKB-KW"/>
</dbReference>
<dbReference type="Proteomes" id="UP001295444">
    <property type="component" value="Chromosome 05"/>
</dbReference>
<gene>
    <name evidence="7" type="ORF">PECUL_23A041290</name>
</gene>
<keyword evidence="8" id="KW-1185">Reference proteome</keyword>
<keyword evidence="4 5" id="KW-0238">DNA-binding</keyword>
<evidence type="ECO:0000256" key="5">
    <source>
        <dbReference type="PROSITE-ProRule" id="PRU00309"/>
    </source>
</evidence>
<reference evidence="7" key="1">
    <citation type="submission" date="2022-03" db="EMBL/GenBank/DDBJ databases">
        <authorList>
            <person name="Alioto T."/>
            <person name="Alioto T."/>
            <person name="Gomez Garrido J."/>
        </authorList>
    </citation>
    <scope>NUCLEOTIDE SEQUENCE</scope>
</reference>
<evidence type="ECO:0000313" key="8">
    <source>
        <dbReference type="Proteomes" id="UP001295444"/>
    </source>
</evidence>
<dbReference type="AlphaFoldDB" id="A0AAD1S5D8"/>
<evidence type="ECO:0000256" key="1">
    <source>
        <dbReference type="ARBA" id="ARBA00022723"/>
    </source>
</evidence>
<dbReference type="PANTHER" id="PTHR28624">
    <property type="entry name" value="COILED-COIL DOMAIN-CONTAINING PROTEIN 51"/>
    <property type="match status" value="1"/>
</dbReference>
<evidence type="ECO:0000313" key="7">
    <source>
        <dbReference type="EMBL" id="CAH2292647.1"/>
    </source>
</evidence>
<dbReference type="InterPro" id="IPR037660">
    <property type="entry name" value="CCDC51"/>
</dbReference>